<name>A0ABT7LDY5_9BURK</name>
<proteinExistence type="predicted"/>
<comment type="caution">
    <text evidence="1">The sequence shown here is derived from an EMBL/GenBank/DDBJ whole genome shotgun (WGS) entry which is preliminary data.</text>
</comment>
<evidence type="ECO:0000313" key="2">
    <source>
        <dbReference type="Proteomes" id="UP001238603"/>
    </source>
</evidence>
<evidence type="ECO:0000313" key="1">
    <source>
        <dbReference type="EMBL" id="MDL5031073.1"/>
    </source>
</evidence>
<accession>A0ABT7LDY5</accession>
<reference evidence="1 2" key="1">
    <citation type="submission" date="2023-06" db="EMBL/GenBank/DDBJ databases">
        <title>Pelomonas sp. APW6 16S ribosomal RNA gene genome sequencing and assembly.</title>
        <authorList>
            <person name="Woo H."/>
        </authorList>
    </citation>
    <scope>NUCLEOTIDE SEQUENCE [LARGE SCALE GENOMIC DNA]</scope>
    <source>
        <strain evidence="1 2">APW6</strain>
    </source>
</reference>
<dbReference type="Proteomes" id="UP001238603">
    <property type="component" value="Unassembled WGS sequence"/>
</dbReference>
<dbReference type="RefSeq" id="WP_285981193.1">
    <property type="nucleotide sequence ID" value="NZ_JASVDS010000001.1"/>
</dbReference>
<sequence>MRYNPICTSTDLPCNGEPSDYYNSMGGWELVLDTVVELERVEVFGRSASQNAVCIGSACREYMADLKTIYESSSGSVKTALWGLIRNPKHLEQCVPLGRNLVPPYSSLDSEAAVAGIAKSFFLNSGIQTVVGDQFDTRQANGVVVRYKVTLITYAYGIGNVSFVGSVPVGDASSKCR</sequence>
<keyword evidence="2" id="KW-1185">Reference proteome</keyword>
<gene>
    <name evidence="1" type="ORF">QRD43_04060</name>
</gene>
<organism evidence="1 2">
    <name type="scientific">Roseateles subflavus</name>
    <dbReference type="NCBI Taxonomy" id="3053353"/>
    <lineage>
        <taxon>Bacteria</taxon>
        <taxon>Pseudomonadati</taxon>
        <taxon>Pseudomonadota</taxon>
        <taxon>Betaproteobacteria</taxon>
        <taxon>Burkholderiales</taxon>
        <taxon>Sphaerotilaceae</taxon>
        <taxon>Roseateles</taxon>
    </lineage>
</organism>
<dbReference type="EMBL" id="JASVDS010000001">
    <property type="protein sequence ID" value="MDL5031073.1"/>
    <property type="molecule type" value="Genomic_DNA"/>
</dbReference>
<protein>
    <submittedName>
        <fullName evidence="1">Uncharacterized protein</fullName>
    </submittedName>
</protein>